<dbReference type="SMART" id="SM01337">
    <property type="entry name" value="APC10"/>
    <property type="match status" value="1"/>
</dbReference>
<evidence type="ECO:0000256" key="12">
    <source>
        <dbReference type="ARBA" id="ARBA00023273"/>
    </source>
</evidence>
<dbReference type="Proteomes" id="UP001283361">
    <property type="component" value="Unassembled WGS sequence"/>
</dbReference>
<dbReference type="PROSITE" id="PS50012">
    <property type="entry name" value="RCC1_3"/>
    <property type="match status" value="2"/>
</dbReference>
<feature type="region of interest" description="Disordered" evidence="15">
    <location>
        <begin position="3497"/>
        <end position="3528"/>
    </location>
</feature>
<dbReference type="EMBL" id="JAWDGP010003139">
    <property type="protein sequence ID" value="KAK3777043.1"/>
    <property type="molecule type" value="Genomic_DNA"/>
</dbReference>
<dbReference type="Gene3D" id="3.30.40.10">
    <property type="entry name" value="Zinc/RING finger domain, C3HC4 (zinc finger)"/>
    <property type="match status" value="1"/>
</dbReference>
<feature type="compositionally biased region" description="Basic residues" evidence="15">
    <location>
        <begin position="39"/>
        <end position="59"/>
    </location>
</feature>
<dbReference type="GO" id="GO:0005886">
    <property type="term" value="C:plasma membrane"/>
    <property type="evidence" value="ECO:0007669"/>
    <property type="project" value="TreeGrafter"/>
</dbReference>
<dbReference type="Gene3D" id="1.10.10.2360">
    <property type="match status" value="1"/>
</dbReference>
<keyword evidence="6" id="KW-0808">Transferase</keyword>
<feature type="region of interest" description="Disordered" evidence="15">
    <location>
        <begin position="3016"/>
        <end position="3044"/>
    </location>
</feature>
<dbReference type="CDD" id="cd19799">
    <property type="entry name" value="Bbox2_MYCBP2"/>
    <property type="match status" value="1"/>
</dbReference>
<feature type="compositionally biased region" description="Basic and acidic residues" evidence="15">
    <location>
        <begin position="3355"/>
        <end position="3364"/>
    </location>
</feature>
<evidence type="ECO:0000256" key="6">
    <source>
        <dbReference type="ARBA" id="ARBA00022679"/>
    </source>
</evidence>
<evidence type="ECO:0000256" key="2">
    <source>
        <dbReference type="ARBA" id="ARBA00004489"/>
    </source>
</evidence>
<dbReference type="InterPro" id="IPR001841">
    <property type="entry name" value="Znf_RING"/>
</dbReference>
<feature type="region of interest" description="Disordered" evidence="15">
    <location>
        <begin position="3208"/>
        <end position="3256"/>
    </location>
</feature>
<keyword evidence="8" id="KW-0677">Repeat</keyword>
<dbReference type="GO" id="GO:0008270">
    <property type="term" value="F:zinc ion binding"/>
    <property type="evidence" value="ECO:0007669"/>
    <property type="project" value="UniProtKB-KW"/>
</dbReference>
<keyword evidence="7" id="KW-0479">Metal-binding</keyword>
<dbReference type="SUPFAM" id="SSF50985">
    <property type="entry name" value="RCC1/BLIP-II"/>
    <property type="match status" value="1"/>
</dbReference>
<keyword evidence="9 13" id="KW-0863">Zinc-finger</keyword>
<feature type="region of interest" description="Disordered" evidence="15">
    <location>
        <begin position="3118"/>
        <end position="3157"/>
    </location>
</feature>
<evidence type="ECO:0000256" key="13">
    <source>
        <dbReference type="PROSITE-ProRule" id="PRU00175"/>
    </source>
</evidence>
<dbReference type="PROSITE" id="PS00626">
    <property type="entry name" value="RCC1_2"/>
    <property type="match status" value="1"/>
</dbReference>
<keyword evidence="11" id="KW-0862">Zinc</keyword>
<dbReference type="Pfam" id="PF00415">
    <property type="entry name" value="RCC1"/>
    <property type="match status" value="1"/>
</dbReference>
<evidence type="ECO:0000259" key="17">
    <source>
        <dbReference type="PROSITE" id="PS51284"/>
    </source>
</evidence>
<comment type="subcellular location">
    <subcellularLocation>
        <location evidence="2">Cell projection</location>
        <location evidence="2">Axon</location>
    </subcellularLocation>
</comment>
<name>A0AAE1DPL1_9GAST</name>
<dbReference type="SUPFAM" id="SSF57850">
    <property type="entry name" value="RING/U-box"/>
    <property type="match status" value="1"/>
</dbReference>
<evidence type="ECO:0000256" key="3">
    <source>
        <dbReference type="ARBA" id="ARBA00004906"/>
    </source>
</evidence>
<dbReference type="PROSITE" id="PS50089">
    <property type="entry name" value="ZF_RING_2"/>
    <property type="match status" value="1"/>
</dbReference>
<dbReference type="GO" id="GO:0061630">
    <property type="term" value="F:ubiquitin protein ligase activity"/>
    <property type="evidence" value="ECO:0007669"/>
    <property type="project" value="UniProtKB-EC"/>
</dbReference>
<evidence type="ECO:0000256" key="9">
    <source>
        <dbReference type="ARBA" id="ARBA00022771"/>
    </source>
</evidence>
<dbReference type="PRINTS" id="PR00633">
    <property type="entry name" value="RCCNDNSATION"/>
</dbReference>
<feature type="region of interest" description="Disordered" evidence="15">
    <location>
        <begin position="2917"/>
        <end position="3004"/>
    </location>
</feature>
<evidence type="ECO:0000256" key="15">
    <source>
        <dbReference type="SAM" id="MobiDB-lite"/>
    </source>
</evidence>
<comment type="similarity">
    <text evidence="4">Belongs to the RING-Cys relay (RCR) family.</text>
</comment>
<feature type="domain" description="RING-type" evidence="16">
    <location>
        <begin position="4853"/>
        <end position="4904"/>
    </location>
</feature>
<reference evidence="18" key="1">
    <citation type="journal article" date="2023" name="G3 (Bethesda)">
        <title>A reference genome for the long-term kleptoplast-retaining sea slug Elysia crispata morphotype clarki.</title>
        <authorList>
            <person name="Eastman K.E."/>
            <person name="Pendleton A.L."/>
            <person name="Shaikh M.A."/>
            <person name="Suttiyut T."/>
            <person name="Ogas R."/>
            <person name="Tomko P."/>
            <person name="Gavelis G."/>
            <person name="Widhalm J.R."/>
            <person name="Wisecaver J.H."/>
        </authorList>
    </citation>
    <scope>NUCLEOTIDE SEQUENCE</scope>
    <source>
        <strain evidence="18">ECLA1</strain>
    </source>
</reference>
<proteinExistence type="inferred from homology"/>
<dbReference type="GO" id="GO:0005634">
    <property type="term" value="C:nucleus"/>
    <property type="evidence" value="ECO:0007669"/>
    <property type="project" value="TreeGrafter"/>
</dbReference>
<dbReference type="InterPro" id="IPR013083">
    <property type="entry name" value="Znf_RING/FYVE/PHD"/>
</dbReference>
<dbReference type="SUPFAM" id="SSF81296">
    <property type="entry name" value="E set domains"/>
    <property type="match status" value="1"/>
</dbReference>
<feature type="region of interest" description="Disordered" evidence="15">
    <location>
        <begin position="3322"/>
        <end position="3364"/>
    </location>
</feature>
<dbReference type="Pfam" id="PF08005">
    <property type="entry name" value="PHR"/>
    <property type="match status" value="2"/>
</dbReference>
<sequence>METVQFFRSQVDLFLKGDNLSKKFHDLFELKDPDSQRKKLEKKKTKKKKSKAKDKKQKREKSPDIPEPHSAVINTHDNASMFAVYALVRQAVLAHAIRDSTRLYHLANTNTDSDTDSDEEGEEKGIDQQIKIPKIVGLGLSSVFELVRESRNQYPELCIKALKALLDLLQGQQPEGMKKEPPEIVEDLFSLLMDLAINTGTKNIGEEDLSKSMSSLACSALISLTIGLGDTEKLLRAVTVMLMSRSGLELQDIVVPGVLASLQKSVQAVLLGKSQLPDWFNHGVKIRSHAQLFKLTNARVGDCLVENSAIASDGRFLYILNKFGLYKVGSGYGGTIKGKLENHKKDFPVHKNTFLAFAAGKLLCKWDRGSTPSLCVINRTTLSPENTFGIDGNASPHSLLFSDGENIGYISPTKEEDSFVIRTFSPVSTPPMSLVNEVPLKLTRKCMDVMGSTLFDFTYEKRTIVTGAEEDSLVMISGKEFSLIRTVGGKVLYQGKAASLGIKQSNPPNGRWSELAITKSPKITHISLGHDGLHALLVAEDGSVYFVGTARRGEDGDASSGKARRQPKPSKPRKMSRLESKFVVTASCNSGTSAVVTRDGELYMFGKDTNHCDSTTGLVNELRDIQVAQICLGKAHAVVLTTKGAVYTFGINNKGQCGRDFTTHGITPRDAASTITMAEDEEEAEVDDTLCAPGKHKWVQEVCMICSVCRECTGYGVSCVNSGRKDRNPGMPCGCGAGESGCSVCGACRVCAEEKMGINELDDRGLLDVMQAGKRGEAGGKKNAKLQLRQAQKIAIEKKLREGVNEGEAEITKVVSLHPAETSIDNSGSPAIQIAVGLHHTVVLLQNGSVYAFGSNNNGQLGQGDTKVRGRPTKVPLQMGAIMVAAGSHHSVFLLSSGQIYTCGDPQNGALGRNGLDESAAKSKSCPWYSVPGPVPGVGAKYGRRATWIGASGDQTIMRIDESLINAHTLTRSNIFASKTCIGLIPRGEDSARGMKCLMISKSDGNCKSFSEDDQEDLCNQAVCLDPVYDVLWGYNPRSQEIHCYNVMISEAQDLQKIDAGYCNIFSPELAMPTRLGCQATRSHCALHILGCLDTLTIANQLKLSVSEESREKAAINKVYSKEDFNVVNRFESHGGGWGYSGHSVEAIRFMCDTDVLLGGLGLFGGRGGYLGRIKLYELGLEGGDNEGDGELLTETDETQFVCGAREKYAMLFDEPVQIHANFWYVAWARISGPSSDCGANGLGTVHTEDSVVFKFKSSRKSNNGTDINAGQIPQLLYKLPRRDSQTVSRKTDQLDTAHVLSTEFAHIVTPKSLEALLKLLEYSWSALHATVPTPSGFKGEQEEVLSDLQRIVFISRACLRLLRTYVADVYPDGAMNSNTKKKNFQESTELAECIGDARDLLRRILAEDLQTQKLRVSLTENQSMRRYRQMREAVLHECHTTFRTCFHAFYPTGHLKWWCLCDLLCQMEPIIERRGAVPQNSHNVQGISRLLAAVMEAMCHPAVKLTAIMPINCEPETEAVLRRHSMSIDDNTNAMARLGETHRYPVLASHMTCRMEEDNVPAVPHITFKEVLDRLLMIVSVPVRQVLNKEPTSFPNALVANTCALLATIVGELAATAMGLEMDINVSSRPMLVTPNRFMRCSNTYQWNTGAGSPDGIAFAVDKPGIVMAGICVYCGSGSYEYEVTVMKEEESSDGQKQGVKSESWIPIETAKGSYSQEDCMNDIAEIKFERPVPLKDGQKYAVLLKNNGQRTVHGDSGITKVRCTDGTVFTFTSCVQSINGTNIIRGQIPQILYYSTPQEGEPQTPNSRNLMELLARRNAIDICGAVSHMATDLLHRAHSHSVESVGELLGASHLFSSLLPLALAYAGPVAVQDPRCAVQVLYLVQEILPAVSGLTRHMVPATQNMSTSAMSGAGTGVAGGSGMGNMTGAGGGGMAGQMDSSTSSAGGSASGLGLGSGEVTGAGTTSQHYALVESEHPYKPATVVSYKVEFPSTVRWMVLEFDSQCATAQPEDSLQLYVPAIYSHFSSTQSNAEGGSAAINAAGHHQGSEATRVVTMTASYTENDCNNASLWPVLKKFYGTTEWPKSAVLLPGNEVVFSLETASDYLKDEKASFFGFKCSLVGYEWGVRPEESILMLERELAFLGGMCCSALMKRDIPLPSATMEEVDEDLEVIEEGAMIVFQNHSSLLEKGFALSQSPTIYQALEGNLPLSWQSNEHSFLKDFVMCTPGTSGGRLARWLQPDSYLDPKQCEIKCNRDDLKCSWPVVVTVYTKDQYGQLVNVPNLKLEVRAIPIDQQEIGDELKKMRKTASNRSIEVSDMTYGGHLAPVLDTPYEPTVKEKNYKFHAITVMKAYENYSFEELRLASPAIPRPSENMLVRANKDGTYTASWTPGCVGFYNIIMIIDGTQSGDGFKVEVKEPPQGAPPPAVVKKTQPPRLRKFVAKYSAGLRVRVSPTLQSEQIGVVPPNCTISFLDSTTNDDGIWLRLSRASLAEYCPTDEGGSVGTEGWCLQYNKHLGKTLLVAVETPKPAGCHTHLQGSPTRTPLHQAGAAAAAAAASSEGVAGARPRRNSTQTGSGPFFASGFVNKGPGTYMVVKCGSSGHNIRARPNLKATPIGMITRGKKIRAVEDIVNNDGTWIRLSEESALKYCQSQLASEAWSLVRGGRDDTQYMQHESELPFGGQGQDPFAFRSLPPQSQQGFQFAQKASEYAVNFPGFFPPQEAFAKSKSMPSSAFNFGGITGFQPKVPLPRFGEPSPTPEDYQELEFPLPPPALAISDYNDAEDEESLEEAMLADRLLRLRQRSGSIPNPFISVPPLPTNQTGSQQRSLSTRKASDPGLARLSLKDNKDIPPELQGVPVNELVKALDTAKVDKASNRSTYVYCDDDVVACPSFTYLGLKLCYPAINPRKLARLVGESRANGNGPTPQPSPPGTPKKGSREASPKSKAESLGSARNVRESSVTKDDLYKTPPSSPVVQKKPRHPLQKTESFDKSGTPTPPATPLAQGIEKVYTATPEQSSLLTSSGSREKATVGPRAYPEPSSSQFFVDHKTTLENEQTGSMPQGKVTQPVETKTFLKSEVVPKLGGDADQFFASSKANATEVIVSVPGCSIADVSADGGTNRFDLVNRRRSPPSPPVRDERQEQSPEPSDIRVGGASGGILAVTSAVSGGVGAAAGASTNEGGNSGGLGDFGDILNSTPYKSNMFTIGATATRDDPQRASPKAGRKDRSRSSRTKRERAVSPSSHEFSPVQRSRSSSASNILDCGACSGAVKEALSPAAAECLRTVFAAFMWHEGIVHDAMACASFLKFHPDLTKEMSKFVKEKKYQSGSSTEPRRQRHATESSKDHSAHRRKDNINESRVRFNLEPQYSDADQEDSTFISVDCMRPRSASTRTPPTTSFNKVAVKPLLCESKSEGANADARMWSGYSGGMAKRQMERHKSEGGSSKFHELVQMAAQNTSGEQETQLPKTLQHLVHFWEELSESVIHVMSQDIVPPSPAMSARLKHHERREKDKDREKKMKKRKGVKPAPLALMDGAARPEAANIQLRAQGLFGMPGVFGGQAGDMGMGAAIGGAVIGEETYCELCQGMFPHPVTYHMRQAHPGCGKHASGKGYNSSGKFGGGWAGKCGEGGIGECSWYLMCEKCRDRYLREKKSKDKRKGKKGKGAMVAGAAVAGGTPGVSVGSSSGLKPQSLMAPMEAHHVLKNNAQFLLELASASGLSLPKHITNKSSRPLSLPPRSSSSASEAMVCLPSVSEGTSSDPDPFPAVPFQYLNLHNADNSDSAFAENYFVDAEERVMFARSGSMSIAASGLSHRFQLPPQRPRLPTEPRHSPLARSGSLGQDIRPFSQLLPVLKHENTRAMLEKQPMTKSAGTSPEMDQESHKKAFHRSVSEYATENGSDANDFVFQRAVSVSSRRRNNSGSVTDGGVSLLKHPSVAMTRLIQAVEKRNGGHTLHRPVMEFIVQRHDLEGLQLAMKQALRKAMCRVFALQAINWLVRSVVQQVCLHDLLWFFVDSLCPSTDDDMDVPDDEADEGKKKDTKKDVEDVPICDHPMSDILVAGKAAAQLPETFHNLLQTISDVMMLLPMGSALQQMAVRCYCLQFMQSDHQFLHESHVFSNLSRILSKSEEEPEDAVLDLSMVSHKVVCLKDLTSLIELKASSRQAMIGSLTDTSTETFWESGDEDRNKIKVLTVTCRGNTTPSMVYVHIDNIRDIENKVSSLTFNAGTSADDMKKIKVVDVDIRHSGWIHCQLPFHVSSAQARNITVELKGPDQSLRLRQIKVLGCIEGEQLELEVKKGAARIQQENCEAETLKVFRILTSQVFGRLVTSPEDSEAEDEKREEREEKGDGDNDLKEHMVSILFSRSKLSHMQKQVCNHIVQGIQKEALKMREEWEHSLVILQQQQQQQQQQEQHEHDLDLTSSMPATGPGSGEVLHGPDLYCFELVSMVVALSGSSVGRKYLAQQHTLIRDLFSLLHTATPRIQRQITIIFRRVLPWVKPHALASILSVPMLPPPDYNIVGETGEGDEGFDPNIVRILDVFLACVAKCLSVQMKVKGSGPPSKACTTLTLSQCLEDSAQSSRWWMRGKMDPALAGSIMDLVKDMAAGKLSESWATNTKAAIAEAILNMTKLDEGHRDPQACVKTPTMWLALASLCVLDQDHVDRLSSGEWVSSPDHQNGQPRPTCDNHDDGVTPAIILCTECGNLCAECDRYLHLPRRMRGHQRQVFKEEEEAIKVDLHEGCGRIKLFWVMSLVDSRTLKAMVEFREGKTSSATVGPGTCRFCGRTSSSGLLAIGNVCSDSDCQEYAKTACPKMLGCGHLCGGIAGEETCLPCLHRCRPTDQERLKQDAEDMCMICFTEALSAAPAIQLACSHVFHLHCAKMVLEKRFVGARITFGFSLCPICKSTIEHPCLSPLLEPIKALKDDVCRKALMRLQYEGLDKAEAITTLGARFYQDPAGFAMDRYAYYVCFKCKKAYYGGEARCDEQVGAGDDFDPSELVCGGCSDVSRAQMCAKHGADFLEYKCRYCCSVAVFFCFGTTHFCNACHEEFQRVTAIPRKDLPHCPAGAKGVQLEGDECPLHVIHPPTGEEFALGCGVCRNAHTF</sequence>
<evidence type="ECO:0000259" key="16">
    <source>
        <dbReference type="PROSITE" id="PS50089"/>
    </source>
</evidence>
<feature type="repeat" description="RCC1" evidence="14">
    <location>
        <begin position="542"/>
        <end position="599"/>
    </location>
</feature>
<evidence type="ECO:0000256" key="5">
    <source>
        <dbReference type="ARBA" id="ARBA00012249"/>
    </source>
</evidence>
<feature type="region of interest" description="Disordered" evidence="15">
    <location>
        <begin position="4667"/>
        <end position="4686"/>
    </location>
</feature>
<comment type="pathway">
    <text evidence="3">Protein modification; protein ubiquitination.</text>
</comment>
<keyword evidence="10" id="KW-0833">Ubl conjugation pathway</keyword>
<feature type="compositionally biased region" description="Basic and acidic residues" evidence="15">
    <location>
        <begin position="3334"/>
        <end position="3348"/>
    </location>
</feature>
<feature type="compositionally biased region" description="Acidic residues" evidence="15">
    <location>
        <begin position="4025"/>
        <end position="4034"/>
    </location>
</feature>
<dbReference type="PANTHER" id="PTHR45943:SF1">
    <property type="entry name" value="E3 UBIQUITIN-PROTEIN LIGASE MYCBP2"/>
    <property type="match status" value="1"/>
</dbReference>
<accession>A0AAE1DPL1</accession>
<dbReference type="InterPro" id="IPR014756">
    <property type="entry name" value="Ig_E-set"/>
</dbReference>
<comment type="caution">
    <text evidence="18">The sequence shown here is derived from an EMBL/GenBank/DDBJ whole genome shotgun (WGS) entry which is preliminary data.</text>
</comment>
<gene>
    <name evidence="18" type="ORF">RRG08_008895</name>
</gene>
<feature type="region of interest" description="Disordered" evidence="15">
    <location>
        <begin position="553"/>
        <end position="576"/>
    </location>
</feature>
<feature type="compositionally biased region" description="Basic and acidic residues" evidence="15">
    <location>
        <begin position="2938"/>
        <end position="2948"/>
    </location>
</feature>
<dbReference type="PROSITE" id="PS51284">
    <property type="entry name" value="DOC"/>
    <property type="match status" value="1"/>
</dbReference>
<dbReference type="Gene3D" id="2.60.120.820">
    <property type="entry name" value="PHR domain"/>
    <property type="match status" value="2"/>
</dbReference>
<feature type="domain" description="DOC" evidence="17">
    <location>
        <begin position="4128"/>
        <end position="4310"/>
    </location>
</feature>
<dbReference type="PANTHER" id="PTHR45943">
    <property type="entry name" value="E3 UBIQUITIN-PROTEIN LIGASE MYCBP2"/>
    <property type="match status" value="1"/>
</dbReference>
<organism evidence="18 19">
    <name type="scientific">Elysia crispata</name>
    <name type="common">lettuce slug</name>
    <dbReference type="NCBI Taxonomy" id="231223"/>
    <lineage>
        <taxon>Eukaryota</taxon>
        <taxon>Metazoa</taxon>
        <taxon>Spiralia</taxon>
        <taxon>Lophotrochozoa</taxon>
        <taxon>Mollusca</taxon>
        <taxon>Gastropoda</taxon>
        <taxon>Heterobranchia</taxon>
        <taxon>Euthyneura</taxon>
        <taxon>Panpulmonata</taxon>
        <taxon>Sacoglossa</taxon>
        <taxon>Placobranchoidea</taxon>
        <taxon>Plakobranchidae</taxon>
        <taxon>Elysia</taxon>
    </lineage>
</organism>
<feature type="region of interest" description="Disordered" evidence="15">
    <location>
        <begin position="4405"/>
        <end position="4431"/>
    </location>
</feature>
<keyword evidence="12" id="KW-0966">Cell projection</keyword>
<dbReference type="InterPro" id="IPR038648">
    <property type="entry name" value="PHR_sf"/>
</dbReference>
<evidence type="ECO:0000256" key="11">
    <source>
        <dbReference type="ARBA" id="ARBA00022833"/>
    </source>
</evidence>
<feature type="region of interest" description="Disordered" evidence="15">
    <location>
        <begin position="34"/>
        <end position="72"/>
    </location>
</feature>
<dbReference type="InterPro" id="IPR009091">
    <property type="entry name" value="RCC1/BLIP-II"/>
</dbReference>
<feature type="compositionally biased region" description="Basic residues" evidence="15">
    <location>
        <begin position="562"/>
        <end position="575"/>
    </location>
</feature>
<dbReference type="FunFam" id="3.30.40.10:FF:000078">
    <property type="entry name" value="E3 ubiquitin-protein ligase MYCBP2 isoform X1"/>
    <property type="match status" value="1"/>
</dbReference>
<dbReference type="EC" id="2.3.2.33" evidence="5"/>
<evidence type="ECO:0000313" key="18">
    <source>
        <dbReference type="EMBL" id="KAK3777043.1"/>
    </source>
</evidence>
<evidence type="ECO:0000256" key="1">
    <source>
        <dbReference type="ARBA" id="ARBA00000333"/>
    </source>
</evidence>
<feature type="repeat" description="RCC1" evidence="14">
    <location>
        <begin position="848"/>
        <end position="897"/>
    </location>
</feature>
<dbReference type="Pfam" id="PF13540">
    <property type="entry name" value="RCC1_2"/>
    <property type="match status" value="1"/>
</dbReference>
<evidence type="ECO:0000256" key="7">
    <source>
        <dbReference type="ARBA" id="ARBA00022723"/>
    </source>
</evidence>
<comment type="catalytic activity">
    <reaction evidence="1">
        <text>[E2 ubiquitin-conjugating enzyme]-S-ubiquitinyl-L-cysteine + [acceptor protein]-L-threonine = [E2 ubiquitin-conjugating enzyme]-L-cysteine + [acceptor protein]-3-O-ubiquitinyl-L-threonine.</text>
        <dbReference type="EC" id="2.3.2.33"/>
    </reaction>
</comment>
<dbReference type="Gene3D" id="2.60.120.260">
    <property type="entry name" value="Galactose-binding domain-like"/>
    <property type="match status" value="1"/>
</dbReference>
<evidence type="ECO:0000256" key="4">
    <source>
        <dbReference type="ARBA" id="ARBA00005415"/>
    </source>
</evidence>
<feature type="region of interest" description="Disordered" evidence="15">
    <location>
        <begin position="2560"/>
        <end position="2580"/>
    </location>
</feature>
<dbReference type="InterPro" id="IPR004939">
    <property type="entry name" value="APC_su10/DOC_dom"/>
</dbReference>
<protein>
    <recommendedName>
        <fullName evidence="5">RCR-type E3 ubiquitin transferase</fullName>
        <ecNumber evidence="5">2.3.2.33</ecNumber>
    </recommendedName>
</protein>
<evidence type="ECO:0000256" key="8">
    <source>
        <dbReference type="ARBA" id="ARBA00022737"/>
    </source>
</evidence>
<feature type="compositionally biased region" description="Basic and acidic residues" evidence="15">
    <location>
        <begin position="2956"/>
        <end position="2968"/>
    </location>
</feature>
<feature type="region of interest" description="Disordered" evidence="15">
    <location>
        <begin position="1933"/>
        <end position="1954"/>
    </location>
</feature>
<dbReference type="InterPro" id="IPR008979">
    <property type="entry name" value="Galactose-bd-like_sf"/>
</dbReference>
<dbReference type="Gene3D" id="2.130.10.30">
    <property type="entry name" value="Regulator of chromosome condensation 1/beta-lactamase-inhibitor protein II"/>
    <property type="match status" value="2"/>
</dbReference>
<feature type="compositionally biased region" description="Basic and acidic residues" evidence="15">
    <location>
        <begin position="4338"/>
        <end position="4354"/>
    </location>
</feature>
<evidence type="ECO:0000313" key="19">
    <source>
        <dbReference type="Proteomes" id="UP001283361"/>
    </source>
</evidence>
<feature type="compositionally biased region" description="Basic and acidic residues" evidence="15">
    <location>
        <begin position="4035"/>
        <end position="4044"/>
    </location>
</feature>
<dbReference type="InterPro" id="IPR000408">
    <property type="entry name" value="Reg_chr_condens"/>
</dbReference>
<feature type="region of interest" description="Disordered" evidence="15">
    <location>
        <begin position="3817"/>
        <end position="3842"/>
    </location>
</feature>
<dbReference type="GO" id="GO:0030424">
    <property type="term" value="C:axon"/>
    <property type="evidence" value="ECO:0007669"/>
    <property type="project" value="UniProtKB-SubCell"/>
</dbReference>
<feature type="compositionally biased region" description="Polar residues" evidence="15">
    <location>
        <begin position="2820"/>
        <end position="2833"/>
    </location>
</feature>
<dbReference type="InterPro" id="IPR012983">
    <property type="entry name" value="PHR"/>
</dbReference>
<dbReference type="Pfam" id="PF03256">
    <property type="entry name" value="ANAPC10"/>
    <property type="match status" value="1"/>
</dbReference>
<feature type="region of interest" description="Disordered" evidence="15">
    <location>
        <begin position="4025"/>
        <end position="4044"/>
    </location>
</feature>
<feature type="region of interest" description="Disordered" evidence="15">
    <location>
        <begin position="2810"/>
        <end position="2855"/>
    </location>
</feature>
<dbReference type="GO" id="GO:0008582">
    <property type="term" value="P:regulation of synaptic assembly at neuromuscular junction"/>
    <property type="evidence" value="ECO:0007669"/>
    <property type="project" value="TreeGrafter"/>
</dbReference>
<keyword evidence="19" id="KW-1185">Reference proteome</keyword>
<feature type="region of interest" description="Disordered" evidence="15">
    <location>
        <begin position="4329"/>
        <end position="4354"/>
    </location>
</feature>
<feature type="compositionally biased region" description="Polar residues" evidence="15">
    <location>
        <begin position="3016"/>
        <end position="3026"/>
    </location>
</feature>
<dbReference type="CDD" id="cd16463">
    <property type="entry name" value="RING-H2_PHR"/>
    <property type="match status" value="1"/>
</dbReference>
<dbReference type="GO" id="GO:0007411">
    <property type="term" value="P:axon guidance"/>
    <property type="evidence" value="ECO:0007669"/>
    <property type="project" value="TreeGrafter"/>
</dbReference>
<dbReference type="SMART" id="SM00184">
    <property type="entry name" value="RING"/>
    <property type="match status" value="1"/>
</dbReference>
<dbReference type="SUPFAM" id="SSF49785">
    <property type="entry name" value="Galactose-binding domain-like"/>
    <property type="match status" value="1"/>
</dbReference>
<evidence type="ECO:0000256" key="10">
    <source>
        <dbReference type="ARBA" id="ARBA00022786"/>
    </source>
</evidence>
<evidence type="ECO:0000256" key="14">
    <source>
        <dbReference type="PROSITE-ProRule" id="PRU00235"/>
    </source>
</evidence>